<keyword evidence="1" id="KW-0812">Transmembrane</keyword>
<evidence type="ECO:0000259" key="2">
    <source>
        <dbReference type="Pfam" id="PF01757"/>
    </source>
</evidence>
<feature type="non-terminal residue" evidence="3">
    <location>
        <position position="1"/>
    </location>
</feature>
<evidence type="ECO:0000256" key="1">
    <source>
        <dbReference type="SAM" id="Phobius"/>
    </source>
</evidence>
<dbReference type="InterPro" id="IPR050623">
    <property type="entry name" value="Glucan_succinyl_AcylTrfase"/>
</dbReference>
<feature type="transmembrane region" description="Helical" evidence="1">
    <location>
        <begin position="240"/>
        <end position="262"/>
    </location>
</feature>
<feature type="transmembrane region" description="Helical" evidence="1">
    <location>
        <begin position="172"/>
        <end position="190"/>
    </location>
</feature>
<sequence>RGLNYYVKNRVNRILFPFIICIALLQPLLAAGFYLDITGSNGSLLTQYITYLKTPSYILREPNPIGNWFWHFWFIHLLIYFVACFAIGAFIVDRFNIGLKLFSKLMNAVGGRFGIVILTLLTYPILTFSPPWADVPRLGTSIDILLYYGLFFVFGALFFNHQKSLEQIQANAKYHIIPFLLALLILIPLIDELRLTTQPEILLQDWALFETVEARSGLLGNFPFLQNPFNFSSVNASAEWHLMCLLRAYTTWCAVLFLILLFKKFLSKQTALGRYFADSSYFIYLLHFPI</sequence>
<organism evidence="3">
    <name type="scientific">marine metagenome</name>
    <dbReference type="NCBI Taxonomy" id="408172"/>
    <lineage>
        <taxon>unclassified sequences</taxon>
        <taxon>metagenomes</taxon>
        <taxon>ecological metagenomes</taxon>
    </lineage>
</organism>
<dbReference type="InterPro" id="IPR002656">
    <property type="entry name" value="Acyl_transf_3_dom"/>
</dbReference>
<feature type="transmembrane region" description="Helical" evidence="1">
    <location>
        <begin position="14"/>
        <end position="35"/>
    </location>
</feature>
<protein>
    <recommendedName>
        <fullName evidence="2">Acyltransferase 3 domain-containing protein</fullName>
    </recommendedName>
</protein>
<dbReference type="EMBL" id="UINC01146197">
    <property type="protein sequence ID" value="SVD36784.1"/>
    <property type="molecule type" value="Genomic_DNA"/>
</dbReference>
<gene>
    <name evidence="3" type="ORF">METZ01_LOCUS389638</name>
</gene>
<dbReference type="GO" id="GO:0016747">
    <property type="term" value="F:acyltransferase activity, transferring groups other than amino-acyl groups"/>
    <property type="evidence" value="ECO:0007669"/>
    <property type="project" value="InterPro"/>
</dbReference>
<evidence type="ECO:0000313" key="3">
    <source>
        <dbReference type="EMBL" id="SVD36784.1"/>
    </source>
</evidence>
<feature type="transmembrane region" description="Helical" evidence="1">
    <location>
        <begin position="144"/>
        <end position="160"/>
    </location>
</feature>
<accession>A0A382URB0</accession>
<keyword evidence="1" id="KW-1133">Transmembrane helix</keyword>
<feature type="transmembrane region" description="Helical" evidence="1">
    <location>
        <begin position="68"/>
        <end position="92"/>
    </location>
</feature>
<feature type="transmembrane region" description="Helical" evidence="1">
    <location>
        <begin position="113"/>
        <end position="132"/>
    </location>
</feature>
<dbReference type="Pfam" id="PF01757">
    <property type="entry name" value="Acyl_transf_3"/>
    <property type="match status" value="1"/>
</dbReference>
<proteinExistence type="predicted"/>
<feature type="domain" description="Acyltransferase 3" evidence="2">
    <location>
        <begin position="2"/>
        <end position="290"/>
    </location>
</feature>
<reference evidence="3" key="1">
    <citation type="submission" date="2018-05" db="EMBL/GenBank/DDBJ databases">
        <authorList>
            <person name="Lanie J.A."/>
            <person name="Ng W.-L."/>
            <person name="Kazmierczak K.M."/>
            <person name="Andrzejewski T.M."/>
            <person name="Davidsen T.M."/>
            <person name="Wayne K.J."/>
            <person name="Tettelin H."/>
            <person name="Glass J.I."/>
            <person name="Rusch D."/>
            <person name="Podicherti R."/>
            <person name="Tsui H.-C.T."/>
            <person name="Winkler M.E."/>
        </authorList>
    </citation>
    <scope>NUCLEOTIDE SEQUENCE</scope>
</reference>
<feature type="non-terminal residue" evidence="3">
    <location>
        <position position="290"/>
    </location>
</feature>
<dbReference type="AlphaFoldDB" id="A0A382URB0"/>
<name>A0A382URB0_9ZZZZ</name>
<keyword evidence="1" id="KW-0472">Membrane</keyword>
<dbReference type="PANTHER" id="PTHR36927">
    <property type="entry name" value="BLR4337 PROTEIN"/>
    <property type="match status" value="1"/>
</dbReference>
<dbReference type="PANTHER" id="PTHR36927:SF1">
    <property type="entry name" value="MDO-LIKE PROTEIN"/>
    <property type="match status" value="1"/>
</dbReference>